<dbReference type="GO" id="GO:0046677">
    <property type="term" value="P:response to antibiotic"/>
    <property type="evidence" value="ECO:0007669"/>
    <property type="project" value="UniProtKB-KW"/>
</dbReference>
<evidence type="ECO:0000259" key="9">
    <source>
        <dbReference type="PROSITE" id="PS50850"/>
    </source>
</evidence>
<evidence type="ECO:0000256" key="3">
    <source>
        <dbReference type="ARBA" id="ARBA00022475"/>
    </source>
</evidence>
<evidence type="ECO:0000256" key="2">
    <source>
        <dbReference type="ARBA" id="ARBA00022448"/>
    </source>
</evidence>
<dbReference type="PANTHER" id="PTHR42718:SF46">
    <property type="entry name" value="BLR6921 PROTEIN"/>
    <property type="match status" value="1"/>
</dbReference>
<evidence type="ECO:0000256" key="5">
    <source>
        <dbReference type="ARBA" id="ARBA00022989"/>
    </source>
</evidence>
<dbReference type="OrthoDB" id="7375466at2"/>
<dbReference type="Proteomes" id="UP000199323">
    <property type="component" value="Unassembled WGS sequence"/>
</dbReference>
<evidence type="ECO:0000256" key="6">
    <source>
        <dbReference type="ARBA" id="ARBA00023136"/>
    </source>
</evidence>
<dbReference type="GO" id="GO:0022857">
    <property type="term" value="F:transmembrane transporter activity"/>
    <property type="evidence" value="ECO:0007669"/>
    <property type="project" value="InterPro"/>
</dbReference>
<dbReference type="EMBL" id="FONG01000028">
    <property type="protein sequence ID" value="SFF76568.1"/>
    <property type="molecule type" value="Genomic_DNA"/>
</dbReference>
<gene>
    <name evidence="10" type="ORF">SAMN05216251_1281</name>
</gene>
<name>A0A1I2LDE9_9ACTN</name>
<reference evidence="11" key="1">
    <citation type="submission" date="2016-10" db="EMBL/GenBank/DDBJ databases">
        <authorList>
            <person name="Varghese N."/>
            <person name="Submissions S."/>
        </authorList>
    </citation>
    <scope>NUCLEOTIDE SEQUENCE [LARGE SCALE GENOMIC DNA]</scope>
    <source>
        <strain evidence="11">CGMCC 4.3510</strain>
    </source>
</reference>
<keyword evidence="7" id="KW-0046">Antibiotic resistance</keyword>
<evidence type="ECO:0000256" key="1">
    <source>
        <dbReference type="ARBA" id="ARBA00004651"/>
    </source>
</evidence>
<dbReference type="AlphaFoldDB" id="A0A1I2LDE9"/>
<protein>
    <submittedName>
        <fullName evidence="10">Major Facilitator Superfamily protein</fullName>
    </submittedName>
</protein>
<dbReference type="GO" id="GO:0005886">
    <property type="term" value="C:plasma membrane"/>
    <property type="evidence" value="ECO:0007669"/>
    <property type="project" value="UniProtKB-SubCell"/>
</dbReference>
<proteinExistence type="predicted"/>
<dbReference type="PROSITE" id="PS50850">
    <property type="entry name" value="MFS"/>
    <property type="match status" value="1"/>
</dbReference>
<dbReference type="SUPFAM" id="SSF103473">
    <property type="entry name" value="MFS general substrate transporter"/>
    <property type="match status" value="1"/>
</dbReference>
<dbReference type="PANTHER" id="PTHR42718">
    <property type="entry name" value="MAJOR FACILITATOR SUPERFAMILY MULTIDRUG TRANSPORTER MFSC"/>
    <property type="match status" value="1"/>
</dbReference>
<feature type="transmembrane region" description="Helical" evidence="8">
    <location>
        <begin position="14"/>
        <end position="35"/>
    </location>
</feature>
<evidence type="ECO:0000256" key="8">
    <source>
        <dbReference type="SAM" id="Phobius"/>
    </source>
</evidence>
<keyword evidence="5 8" id="KW-1133">Transmembrane helix</keyword>
<comment type="subcellular location">
    <subcellularLocation>
        <location evidence="1">Cell membrane</location>
        <topology evidence="1">Multi-pass membrane protein</topology>
    </subcellularLocation>
</comment>
<feature type="transmembrane region" description="Helical" evidence="8">
    <location>
        <begin position="151"/>
        <end position="170"/>
    </location>
</feature>
<dbReference type="RefSeq" id="WP_143120700.1">
    <property type="nucleotide sequence ID" value="NZ_FONG01000028.1"/>
</dbReference>
<feature type="transmembrane region" description="Helical" evidence="8">
    <location>
        <begin position="71"/>
        <end position="98"/>
    </location>
</feature>
<feature type="transmembrane region" description="Helical" evidence="8">
    <location>
        <begin position="119"/>
        <end position="145"/>
    </location>
</feature>
<keyword evidence="3" id="KW-1003">Cell membrane</keyword>
<evidence type="ECO:0000256" key="7">
    <source>
        <dbReference type="ARBA" id="ARBA00023251"/>
    </source>
</evidence>
<evidence type="ECO:0000313" key="11">
    <source>
        <dbReference type="Proteomes" id="UP000199323"/>
    </source>
</evidence>
<accession>A0A1I2LDE9</accession>
<keyword evidence="4 8" id="KW-0812">Transmembrane</keyword>
<dbReference type="Gene3D" id="1.20.1250.20">
    <property type="entry name" value="MFS general substrate transporter like domains"/>
    <property type="match status" value="1"/>
</dbReference>
<organism evidence="10 11">
    <name type="scientific">Actinacidiphila alni</name>
    <dbReference type="NCBI Taxonomy" id="380248"/>
    <lineage>
        <taxon>Bacteria</taxon>
        <taxon>Bacillati</taxon>
        <taxon>Actinomycetota</taxon>
        <taxon>Actinomycetes</taxon>
        <taxon>Kitasatosporales</taxon>
        <taxon>Streptomycetaceae</taxon>
        <taxon>Actinacidiphila</taxon>
    </lineage>
</organism>
<dbReference type="InterPro" id="IPR020846">
    <property type="entry name" value="MFS_dom"/>
</dbReference>
<keyword evidence="6 8" id="KW-0472">Membrane</keyword>
<keyword evidence="2" id="KW-0813">Transport</keyword>
<feature type="non-terminal residue" evidence="10">
    <location>
        <position position="1"/>
    </location>
</feature>
<feature type="transmembrane region" description="Helical" evidence="8">
    <location>
        <begin position="47"/>
        <end position="65"/>
    </location>
</feature>
<feature type="domain" description="Major facilitator superfamily (MFS) profile" evidence="9">
    <location>
        <begin position="1"/>
        <end position="175"/>
    </location>
</feature>
<evidence type="ECO:0000256" key="4">
    <source>
        <dbReference type="ARBA" id="ARBA00022692"/>
    </source>
</evidence>
<sequence>LTLYLQDTLGFSPLAAGATFGVLGAGTVLGGLTAARVIARTSTTTTLVAGGLLQAVATAVLLLLGTGTGTALALLLPATFLGGIGNMLVIVGFMITATSGVPDDEQGLATGLASMSQQVGITLGTPVMSAIVTAASGGAITASAIHHGVTTAVAVNAALVLLGVVLAANFRRGDRTRTAHHE</sequence>
<dbReference type="Pfam" id="PF07690">
    <property type="entry name" value="MFS_1"/>
    <property type="match status" value="1"/>
</dbReference>
<keyword evidence="11" id="KW-1185">Reference proteome</keyword>
<evidence type="ECO:0000313" key="10">
    <source>
        <dbReference type="EMBL" id="SFF76568.1"/>
    </source>
</evidence>
<dbReference type="InterPro" id="IPR036259">
    <property type="entry name" value="MFS_trans_sf"/>
</dbReference>
<dbReference type="STRING" id="380248.SAMN05216251_1281"/>
<dbReference type="InterPro" id="IPR011701">
    <property type="entry name" value="MFS"/>
</dbReference>